<dbReference type="AlphaFoldDB" id="A0A0J6EWK2"/>
<evidence type="ECO:0000313" key="2">
    <source>
        <dbReference type="Proteomes" id="UP000054567"/>
    </source>
</evidence>
<evidence type="ECO:0000313" key="1">
    <source>
        <dbReference type="EMBL" id="KMM64941.1"/>
    </source>
</evidence>
<name>A0A0J6EWK2_COCPO</name>
<dbReference type="EMBL" id="DS268109">
    <property type="protein sequence ID" value="KMM64941.1"/>
    <property type="molecule type" value="Genomic_DNA"/>
</dbReference>
<proteinExistence type="predicted"/>
<dbReference type="Proteomes" id="UP000054567">
    <property type="component" value="Unassembled WGS sequence"/>
</dbReference>
<reference evidence="2" key="3">
    <citation type="journal article" date="2010" name="Genome Res.">
        <title>Population genomic sequencing of Coccidioides fungi reveals recent hybridization and transposon control.</title>
        <authorList>
            <person name="Neafsey D.E."/>
            <person name="Barker B.M."/>
            <person name="Sharpton T.J."/>
            <person name="Stajich J.E."/>
            <person name="Park D.J."/>
            <person name="Whiston E."/>
            <person name="Hung C.-Y."/>
            <person name="McMahan C."/>
            <person name="White J."/>
            <person name="Sykes S."/>
            <person name="Heiman D."/>
            <person name="Young S."/>
            <person name="Zeng Q."/>
            <person name="Abouelleil A."/>
            <person name="Aftuck L."/>
            <person name="Bessette D."/>
            <person name="Brown A."/>
            <person name="FitzGerald M."/>
            <person name="Lui A."/>
            <person name="Macdonald J.P."/>
            <person name="Priest M."/>
            <person name="Orbach M.J."/>
            <person name="Galgiani J.N."/>
            <person name="Kirkland T.N."/>
            <person name="Cole G.T."/>
            <person name="Birren B.W."/>
            <person name="Henn M.R."/>
            <person name="Taylor J.W."/>
            <person name="Rounsley S.D."/>
        </authorList>
    </citation>
    <scope>NUCLEOTIDE SEQUENCE [LARGE SCALE GENOMIC DNA]</scope>
    <source>
        <strain evidence="2">RMSCC 3488</strain>
    </source>
</reference>
<dbReference type="VEuPathDB" id="FungiDB:CPAG_01293"/>
<organism evidence="1 2">
    <name type="scientific">Coccidioides posadasii RMSCC 3488</name>
    <dbReference type="NCBI Taxonomy" id="454284"/>
    <lineage>
        <taxon>Eukaryota</taxon>
        <taxon>Fungi</taxon>
        <taxon>Dikarya</taxon>
        <taxon>Ascomycota</taxon>
        <taxon>Pezizomycotina</taxon>
        <taxon>Eurotiomycetes</taxon>
        <taxon>Eurotiomycetidae</taxon>
        <taxon>Onygenales</taxon>
        <taxon>Onygenaceae</taxon>
        <taxon>Coccidioides</taxon>
    </lineage>
</organism>
<sequence>MTTINIQISIKISDEHLVVRINSSVYLVNQVYLFSSTYSRREQYNLKLGCKCLCCIQAQISPSITIEETETMVPVEAMSGTRSVTWTYANIAALLFSARSSHLSHSRCSPSIISLIKDRQSFSARILVGSAKTQHAAGHIQTNRKFLFATRYLSVAAAVSPLRVEVEFKTLRLL</sequence>
<accession>A0A0J6EWK2</accession>
<protein>
    <submittedName>
        <fullName evidence="1">Uncharacterized protein</fullName>
    </submittedName>
</protein>
<reference evidence="2" key="2">
    <citation type="journal article" date="2009" name="Genome Res.">
        <title>Comparative genomic analyses of the human fungal pathogens Coccidioides and their relatives.</title>
        <authorList>
            <person name="Sharpton T.J."/>
            <person name="Stajich J.E."/>
            <person name="Rounsley S.D."/>
            <person name="Gardner M.J."/>
            <person name="Wortman J.R."/>
            <person name="Jordar V.S."/>
            <person name="Maiti R."/>
            <person name="Kodira C.D."/>
            <person name="Neafsey D.E."/>
            <person name="Zeng Q."/>
            <person name="Hung C.-Y."/>
            <person name="McMahan C."/>
            <person name="Muszewska A."/>
            <person name="Grynberg M."/>
            <person name="Mandel M.A."/>
            <person name="Kellner E.M."/>
            <person name="Barker B.M."/>
            <person name="Galgiani J.N."/>
            <person name="Orbach M.J."/>
            <person name="Kirkland T.N."/>
            <person name="Cole G.T."/>
            <person name="Henn M.R."/>
            <person name="Birren B.W."/>
            <person name="Taylor J.W."/>
        </authorList>
    </citation>
    <scope>NUCLEOTIDE SEQUENCE [LARGE SCALE GENOMIC DNA]</scope>
    <source>
        <strain evidence="2">RMSCC 3488</strain>
    </source>
</reference>
<reference evidence="1 2" key="1">
    <citation type="submission" date="2007-06" db="EMBL/GenBank/DDBJ databases">
        <title>The Genome Sequence of Coccidioides posadasii RMSCC_3488.</title>
        <authorList>
            <consortium name="Coccidioides Genome Resources Consortium"/>
            <consortium name="The Broad Institute Genome Sequencing Platform"/>
            <person name="Henn M.R."/>
            <person name="Sykes S."/>
            <person name="Young S."/>
            <person name="Jaffe D."/>
            <person name="Berlin A."/>
            <person name="Alvarez P."/>
            <person name="Butler J."/>
            <person name="Gnerre S."/>
            <person name="Grabherr M."/>
            <person name="Mauceli E."/>
            <person name="Brockman W."/>
            <person name="Kodira C."/>
            <person name="Alvarado L."/>
            <person name="Zeng Q."/>
            <person name="Crawford M."/>
            <person name="Antoine C."/>
            <person name="Devon K."/>
            <person name="Galgiani J."/>
            <person name="Orsborn K."/>
            <person name="Lewis M.L."/>
            <person name="Nusbaum C."/>
            <person name="Galagan J."/>
            <person name="Birren B."/>
        </authorList>
    </citation>
    <scope>NUCLEOTIDE SEQUENCE [LARGE SCALE GENOMIC DNA]</scope>
    <source>
        <strain evidence="1 2">RMSCC 3488</strain>
    </source>
</reference>
<gene>
    <name evidence="1" type="ORF">CPAG_01293</name>
</gene>